<dbReference type="OrthoDB" id="9058532at2"/>
<dbReference type="InParanoid" id="A0A395JHE1"/>
<sequence length="359" mass="38771">MGPLHGLKVIEMSAIGPVPLAGMLLADMGADVVVLDKANDPFRFPGDILRRGKRATELDLKSPEDIQVAKSLISSADILLEGFRPGVMERLGLGPEQFTVDNPGLIFGRMTGWGQTGPRAQTAGHDINYIALTGALNAIGRANENPVPPLNLVGDYGGGTMFLVMGILAALHERTSSGQGQVVDAAITEGTANLMSLFYSMSQLGLWQTQRGANLLDSAAHFYDTYQTSDDKFISIGAIEPHFYAELCDKMALDMSDFGKQNDPRKWPELKAKLAEVVATKTRDEWTEIFAGSDACVAPVLDFKEATQDPHMQARNAYITINGVEQPAPAPKFSRSVEMVDTAGSEISDISSVLAEWQK</sequence>
<keyword evidence="2" id="KW-1185">Reference proteome</keyword>
<proteinExistence type="predicted"/>
<dbReference type="Gene3D" id="3.30.1540.10">
    <property type="entry name" value="formyl-coa transferase, domain 3"/>
    <property type="match status" value="1"/>
</dbReference>
<dbReference type="Proteomes" id="UP000253083">
    <property type="component" value="Unassembled WGS sequence"/>
</dbReference>
<dbReference type="InterPro" id="IPR023606">
    <property type="entry name" value="CoA-Trfase_III_dom_1_sf"/>
</dbReference>
<comment type="caution">
    <text evidence="1">The sequence shown here is derived from an EMBL/GenBank/DDBJ whole genome shotgun (WGS) entry which is preliminary data.</text>
</comment>
<dbReference type="Gene3D" id="3.40.50.10540">
    <property type="entry name" value="Crotonobetainyl-coa:carnitine coa-transferase, domain 1"/>
    <property type="match status" value="1"/>
</dbReference>
<organism evidence="1 2">
    <name type="scientific">Arenicella xantha</name>
    <dbReference type="NCBI Taxonomy" id="644221"/>
    <lineage>
        <taxon>Bacteria</taxon>
        <taxon>Pseudomonadati</taxon>
        <taxon>Pseudomonadota</taxon>
        <taxon>Gammaproteobacteria</taxon>
        <taxon>Arenicellales</taxon>
        <taxon>Arenicellaceae</taxon>
        <taxon>Arenicella</taxon>
    </lineage>
</organism>
<dbReference type="GO" id="GO:0003824">
    <property type="term" value="F:catalytic activity"/>
    <property type="evidence" value="ECO:0007669"/>
    <property type="project" value="InterPro"/>
</dbReference>
<dbReference type="PANTHER" id="PTHR48228:SF5">
    <property type="entry name" value="ALPHA-METHYLACYL-COA RACEMASE"/>
    <property type="match status" value="1"/>
</dbReference>
<evidence type="ECO:0000313" key="1">
    <source>
        <dbReference type="EMBL" id="RBP49377.1"/>
    </source>
</evidence>
<reference evidence="1 2" key="1">
    <citation type="submission" date="2018-06" db="EMBL/GenBank/DDBJ databases">
        <title>Genomic Encyclopedia of Type Strains, Phase IV (KMG-IV): sequencing the most valuable type-strain genomes for metagenomic binning, comparative biology and taxonomic classification.</title>
        <authorList>
            <person name="Goeker M."/>
        </authorList>
    </citation>
    <scope>NUCLEOTIDE SEQUENCE [LARGE SCALE GENOMIC DNA]</scope>
    <source>
        <strain evidence="1 2">DSM 24032</strain>
    </source>
</reference>
<dbReference type="PANTHER" id="PTHR48228">
    <property type="entry name" value="SUCCINYL-COA--D-CITRAMALATE COA-TRANSFERASE"/>
    <property type="match status" value="1"/>
</dbReference>
<dbReference type="SUPFAM" id="SSF89796">
    <property type="entry name" value="CoA-transferase family III (CaiB/BaiF)"/>
    <property type="match status" value="1"/>
</dbReference>
<dbReference type="AlphaFoldDB" id="A0A395JHE1"/>
<dbReference type="InterPro" id="IPR044855">
    <property type="entry name" value="CoA-Trfase_III_dom3_sf"/>
</dbReference>
<dbReference type="Pfam" id="PF02515">
    <property type="entry name" value="CoA_transf_3"/>
    <property type="match status" value="1"/>
</dbReference>
<dbReference type="InterPro" id="IPR003673">
    <property type="entry name" value="CoA-Trfase_fam_III"/>
</dbReference>
<accession>A0A395JHE1</accession>
<evidence type="ECO:0000313" key="2">
    <source>
        <dbReference type="Proteomes" id="UP000253083"/>
    </source>
</evidence>
<name>A0A395JHE1_9GAMM</name>
<dbReference type="RefSeq" id="WP_113955234.1">
    <property type="nucleotide sequence ID" value="NZ_QNRT01000004.1"/>
</dbReference>
<gene>
    <name evidence="1" type="ORF">DFR28_104308</name>
</gene>
<dbReference type="InterPro" id="IPR050509">
    <property type="entry name" value="CoA-transferase_III"/>
</dbReference>
<protein>
    <submittedName>
        <fullName evidence="1">Alpha-methylacyl-CoA racemase</fullName>
    </submittedName>
</protein>
<dbReference type="EMBL" id="QNRT01000004">
    <property type="protein sequence ID" value="RBP49377.1"/>
    <property type="molecule type" value="Genomic_DNA"/>
</dbReference>